<dbReference type="SMART" id="SM00184">
    <property type="entry name" value="RING"/>
    <property type="match status" value="1"/>
</dbReference>
<evidence type="ECO:0000256" key="21">
    <source>
        <dbReference type="ARBA" id="ARBA00044214"/>
    </source>
</evidence>
<keyword evidence="8" id="KW-0597">Phosphoprotein</keyword>
<dbReference type="GO" id="GO:0031398">
    <property type="term" value="P:positive regulation of protein ubiquitination"/>
    <property type="evidence" value="ECO:0007669"/>
    <property type="project" value="TreeGrafter"/>
</dbReference>
<dbReference type="PANTHER" id="PTHR10044:SF115">
    <property type="entry name" value="E3 UBIQUITIN-PROTEIN LIGASE XIAP"/>
    <property type="match status" value="1"/>
</dbReference>
<dbReference type="Pfam" id="PF13920">
    <property type="entry name" value="zf-C3HC4_3"/>
    <property type="match status" value="1"/>
</dbReference>
<name>A0A673U7T0_SURSU</name>
<evidence type="ECO:0000256" key="3">
    <source>
        <dbReference type="ARBA" id="ARBA00004496"/>
    </source>
</evidence>
<evidence type="ECO:0000256" key="9">
    <source>
        <dbReference type="ARBA" id="ARBA00022679"/>
    </source>
</evidence>
<keyword evidence="19" id="KW-0539">Nucleus</keyword>
<keyword evidence="18" id="KW-0832">Ubl conjugation</keyword>
<evidence type="ECO:0000313" key="28">
    <source>
        <dbReference type="Ensembl" id="ENSSSUP00005017362.1"/>
    </source>
</evidence>
<dbReference type="FunFam" id="1.10.1170.10:FF:000011">
    <property type="entry name" value="E3 ubiquitin-protein ligase XIAP"/>
    <property type="match status" value="1"/>
</dbReference>
<keyword evidence="6" id="KW-0963">Cytoplasm</keyword>
<dbReference type="FunFam" id="1.10.1170.10:FF:000008">
    <property type="entry name" value="Putative e3 ubiquitin-protein ligase xiap"/>
    <property type="match status" value="1"/>
</dbReference>
<dbReference type="GO" id="GO:0043066">
    <property type="term" value="P:negative regulation of apoptotic process"/>
    <property type="evidence" value="ECO:0007669"/>
    <property type="project" value="TreeGrafter"/>
</dbReference>
<dbReference type="CDD" id="cd14395">
    <property type="entry name" value="UBA_BIRC4_8"/>
    <property type="match status" value="1"/>
</dbReference>
<gene>
    <name evidence="28" type="primary">XIAP</name>
</gene>
<dbReference type="GO" id="GO:0061630">
    <property type="term" value="F:ubiquitin protein ligase activity"/>
    <property type="evidence" value="ECO:0007669"/>
    <property type="project" value="UniProtKB-EC"/>
</dbReference>
<dbReference type="Pfam" id="PF21290">
    <property type="entry name" value="UBA_BIRC2-3"/>
    <property type="match status" value="1"/>
</dbReference>
<evidence type="ECO:0000256" key="23">
    <source>
        <dbReference type="ARBA" id="ARBA00044244"/>
    </source>
</evidence>
<comment type="similarity">
    <text evidence="4">Belongs to the IAP family.</text>
</comment>
<dbReference type="GO" id="GO:0051726">
    <property type="term" value="P:regulation of cell cycle"/>
    <property type="evidence" value="ECO:0007669"/>
    <property type="project" value="TreeGrafter"/>
</dbReference>
<dbReference type="FunFam" id="3.30.40.10:FF:000184">
    <property type="entry name" value="Baculoviral IAP repeat containing 2"/>
    <property type="match status" value="1"/>
</dbReference>
<dbReference type="Ensembl" id="ENSSSUT00005019791.1">
    <property type="protein sequence ID" value="ENSSSUP00005017362.1"/>
    <property type="gene ID" value="ENSSSUG00005011223.1"/>
</dbReference>
<evidence type="ECO:0000256" key="13">
    <source>
        <dbReference type="ARBA" id="ARBA00022737"/>
    </source>
</evidence>
<evidence type="ECO:0000256" key="11">
    <source>
        <dbReference type="ARBA" id="ARBA00022703"/>
    </source>
</evidence>
<accession>A0A673U7T0</accession>
<dbReference type="FunFam" id="1.10.8.10:FF:000065">
    <property type="entry name" value="E3 ubiquitin-protein ligase XIAP isoform X1"/>
    <property type="match status" value="1"/>
</dbReference>
<dbReference type="CDD" id="cd16714">
    <property type="entry name" value="RING-HC_BIRC4_8"/>
    <property type="match status" value="1"/>
</dbReference>
<dbReference type="PROSITE" id="PS50089">
    <property type="entry name" value="ZF_RING_2"/>
    <property type="match status" value="1"/>
</dbReference>
<dbReference type="OMA" id="KNISPNC"/>
<keyword evidence="13" id="KW-0677">Repeat</keyword>
<evidence type="ECO:0000256" key="17">
    <source>
        <dbReference type="ARBA" id="ARBA00022833"/>
    </source>
</evidence>
<reference evidence="28" key="1">
    <citation type="submission" date="2025-08" db="UniProtKB">
        <authorList>
            <consortium name="Ensembl"/>
        </authorList>
    </citation>
    <scope>IDENTIFICATION</scope>
</reference>
<dbReference type="SUPFAM" id="SSF57924">
    <property type="entry name" value="Inhibitor of apoptosis (IAP) repeat"/>
    <property type="match status" value="3"/>
</dbReference>
<reference evidence="28" key="2">
    <citation type="submission" date="2025-09" db="UniProtKB">
        <authorList>
            <consortium name="Ensembl"/>
        </authorList>
    </citation>
    <scope>IDENTIFICATION</scope>
</reference>
<keyword evidence="14 25" id="KW-0863">Zinc-finger</keyword>
<comment type="catalytic activity">
    <reaction evidence="1">
        <text>S-ubiquitinyl-[E2 ubiquitin-conjugating enzyme]-L-cysteine + [acceptor protein]-L-lysine = [E2 ubiquitin-conjugating enzyme]-L-cysteine + N(6)-ubiquitinyl-[acceptor protein]-L-lysine.</text>
        <dbReference type="EC" id="2.3.2.27"/>
    </reaction>
</comment>
<evidence type="ECO:0000256" key="16">
    <source>
        <dbReference type="ARBA" id="ARBA00022799"/>
    </source>
</evidence>
<dbReference type="GO" id="GO:0005634">
    <property type="term" value="C:nucleus"/>
    <property type="evidence" value="ECO:0007669"/>
    <property type="project" value="UniProtKB-SubCell"/>
</dbReference>
<evidence type="ECO:0000256" key="4">
    <source>
        <dbReference type="ARBA" id="ARBA00006672"/>
    </source>
</evidence>
<feature type="domain" description="RING-type" evidence="27">
    <location>
        <begin position="641"/>
        <end position="675"/>
    </location>
</feature>
<dbReference type="Gene3D" id="3.30.40.10">
    <property type="entry name" value="Zinc/RING finger domain, C3HC4 (zinc finger)"/>
    <property type="match status" value="1"/>
</dbReference>
<sequence>MRVPILLGCQNHNKDTSQAYHCACSVVRTQLLHSFYPFTPIPQLLTAGAQQVKTVGKKHPEAKEETLELGAGTTKCSLRRRARQVRFGLPAGGRGVGAGGGGGKKASTVLAAPLRPREVAGSRLRPRRARHSTRDVRARRAGARPPSGVGISRLGLGPPLLRDPPLRTALGAAGDPGWLSGRGKVDKSYFQKKMTFNSFEASKPCVPADLNKDEFVEEFNRLKTFANFPSNSPVSASTLARAGFLYTGEGDTVRCFSCRAAVDRWQYGDSAVGRHRKVSPNCRFINGFYFENNVAQPTNPGIQNGQYKAESYLGSRSHFVVDRPSETHADYLLRTGQVVDISDTIYPRNPAMYSEEARLKSFQNWPDYAHLTPRELASAGLYYTGIDDQVQCFCCGGKLKNWEPCDRAWSEHRRHFPNCFFVLGRNINVRSESDVSSDRNFPNSTNAPRNPAMADYEARIITFGTWMYSVNKEQLARAGFYALGEGDKVKCFHCGGGLTDWKPSEDPWEQHAKWYPGCKFLLEEKGQEYVTNIHLTHSLEDSLVRTAEKIPSLTKRIDDAIFQDPMVQQAIRMGFNFRDIKKVMEEKIQTSGSNYKSLESLVADLVSAQKDNTQDESSQTSLEKEISAEEQLRLLQEEKLCKICMDRNIAVVFIPCGHLVTCKQCAEAVDKCPMCYTIITFKQKIFMS</sequence>
<feature type="region of interest" description="Disordered" evidence="26">
    <location>
        <begin position="121"/>
        <end position="156"/>
    </location>
</feature>
<evidence type="ECO:0000256" key="20">
    <source>
        <dbReference type="ARBA" id="ARBA00044089"/>
    </source>
</evidence>
<dbReference type="InterPro" id="IPR042579">
    <property type="entry name" value="XIAP/BIRC8_UBA"/>
</dbReference>
<evidence type="ECO:0000256" key="7">
    <source>
        <dbReference type="ARBA" id="ARBA00022499"/>
    </source>
</evidence>
<dbReference type="FunFam" id="1.10.533.10:FF:000050">
    <property type="entry name" value="E3 ubiquitin-protein ligase XIAP"/>
    <property type="match status" value="1"/>
</dbReference>
<evidence type="ECO:0000256" key="26">
    <source>
        <dbReference type="SAM" id="MobiDB-lite"/>
    </source>
</evidence>
<keyword evidence="29" id="KW-1185">Reference proteome</keyword>
<dbReference type="GO" id="GO:0016055">
    <property type="term" value="P:Wnt signaling pathway"/>
    <property type="evidence" value="ECO:0007669"/>
    <property type="project" value="UniProtKB-KW"/>
</dbReference>
<dbReference type="PROSITE" id="PS50143">
    <property type="entry name" value="BIR_REPEAT_2"/>
    <property type="match status" value="3"/>
</dbReference>
<keyword evidence="11" id="KW-0053">Apoptosis</keyword>
<evidence type="ECO:0000256" key="8">
    <source>
        <dbReference type="ARBA" id="ARBA00022553"/>
    </source>
</evidence>
<proteinExistence type="inferred from homology"/>
<evidence type="ECO:0000256" key="2">
    <source>
        <dbReference type="ARBA" id="ARBA00004123"/>
    </source>
</evidence>
<evidence type="ECO:0000259" key="27">
    <source>
        <dbReference type="PROSITE" id="PS50089"/>
    </source>
</evidence>
<dbReference type="AlphaFoldDB" id="A0A673U7T0"/>
<dbReference type="InterPro" id="IPR001370">
    <property type="entry name" value="BIR_rpt"/>
</dbReference>
<dbReference type="CDD" id="cd00022">
    <property type="entry name" value="BIR"/>
    <property type="match status" value="3"/>
</dbReference>
<keyword evidence="10" id="KW-0879">Wnt signaling pathway</keyword>
<keyword evidence="17" id="KW-0862">Zinc</keyword>
<dbReference type="GO" id="GO:0090263">
    <property type="term" value="P:positive regulation of canonical Wnt signaling pathway"/>
    <property type="evidence" value="ECO:0007669"/>
    <property type="project" value="TreeGrafter"/>
</dbReference>
<evidence type="ECO:0000256" key="10">
    <source>
        <dbReference type="ARBA" id="ARBA00022687"/>
    </source>
</evidence>
<evidence type="ECO:0000256" key="5">
    <source>
        <dbReference type="ARBA" id="ARBA00012483"/>
    </source>
</evidence>
<dbReference type="GO" id="GO:0043027">
    <property type="term" value="F:cysteine-type endopeptidase inhibitor activity involved in apoptotic process"/>
    <property type="evidence" value="ECO:0007669"/>
    <property type="project" value="TreeGrafter"/>
</dbReference>
<dbReference type="Gene3D" id="1.10.8.10">
    <property type="entry name" value="DNA helicase RuvA subunit, C-terminal domain"/>
    <property type="match status" value="1"/>
</dbReference>
<organism evidence="28 29">
    <name type="scientific">Suricata suricatta</name>
    <name type="common">Meerkat</name>
    <dbReference type="NCBI Taxonomy" id="37032"/>
    <lineage>
        <taxon>Eukaryota</taxon>
        <taxon>Metazoa</taxon>
        <taxon>Chordata</taxon>
        <taxon>Craniata</taxon>
        <taxon>Vertebrata</taxon>
        <taxon>Euteleostomi</taxon>
        <taxon>Mammalia</taxon>
        <taxon>Eutheria</taxon>
        <taxon>Laurasiatheria</taxon>
        <taxon>Carnivora</taxon>
        <taxon>Feliformia</taxon>
        <taxon>Herpestidae</taxon>
        <taxon>Suricata</taxon>
    </lineage>
</organism>
<dbReference type="PROSITE" id="PS01282">
    <property type="entry name" value="BIR_REPEAT_1"/>
    <property type="match status" value="2"/>
</dbReference>
<dbReference type="InterPro" id="IPR050784">
    <property type="entry name" value="IAP"/>
</dbReference>
<dbReference type="InterPro" id="IPR001841">
    <property type="entry name" value="Znf_RING"/>
</dbReference>
<evidence type="ECO:0000256" key="19">
    <source>
        <dbReference type="ARBA" id="ARBA00023242"/>
    </source>
</evidence>
<keyword evidence="9" id="KW-0808">Transferase</keyword>
<evidence type="ECO:0000256" key="15">
    <source>
        <dbReference type="ARBA" id="ARBA00022786"/>
    </source>
</evidence>
<protein>
    <recommendedName>
        <fullName evidence="20">E3 ubiquitin-protein ligase XIAP</fullName>
        <ecNumber evidence="5">2.3.2.27</ecNumber>
    </recommendedName>
    <alternativeName>
        <fullName evidence="21">Baculoviral IAP repeat-containing protein 4</fullName>
    </alternativeName>
    <alternativeName>
        <fullName evidence="24">Inhibitor of apoptosis protein 3</fullName>
    </alternativeName>
    <alternativeName>
        <fullName evidence="23">RING-type E3 ubiquitin transferase XIAP</fullName>
    </alternativeName>
    <alternativeName>
        <fullName evidence="22">X-linked inhibitor of apoptosis protein</fullName>
    </alternativeName>
</protein>
<evidence type="ECO:0000256" key="24">
    <source>
        <dbReference type="ARBA" id="ARBA00077586"/>
    </source>
</evidence>
<comment type="subcellular location">
    <subcellularLocation>
        <location evidence="3">Cytoplasm</location>
    </subcellularLocation>
    <subcellularLocation>
        <location evidence="2">Nucleus</location>
    </subcellularLocation>
</comment>
<dbReference type="GO" id="GO:0008270">
    <property type="term" value="F:zinc ion binding"/>
    <property type="evidence" value="ECO:0007669"/>
    <property type="project" value="UniProtKB-KW"/>
</dbReference>
<evidence type="ECO:0000256" key="12">
    <source>
        <dbReference type="ARBA" id="ARBA00022723"/>
    </source>
</evidence>
<evidence type="ECO:0000256" key="18">
    <source>
        <dbReference type="ARBA" id="ARBA00022843"/>
    </source>
</evidence>
<evidence type="ECO:0000256" key="6">
    <source>
        <dbReference type="ARBA" id="ARBA00022490"/>
    </source>
</evidence>
<dbReference type="FunFam" id="1.10.1170.10:FF:000002">
    <property type="entry name" value="Baculoviral IAP repeat containing 7"/>
    <property type="match status" value="1"/>
</dbReference>
<dbReference type="FunFam" id="1.10.1170.10:FF:000003">
    <property type="entry name" value="E3 ubiquitin-protein ligase XIAP"/>
    <property type="match status" value="1"/>
</dbReference>
<dbReference type="GO" id="GO:0006915">
    <property type="term" value="P:apoptotic process"/>
    <property type="evidence" value="ECO:0007669"/>
    <property type="project" value="UniProtKB-KW"/>
</dbReference>
<keyword evidence="12" id="KW-0479">Metal-binding</keyword>
<evidence type="ECO:0000256" key="25">
    <source>
        <dbReference type="PROSITE-ProRule" id="PRU00175"/>
    </source>
</evidence>
<dbReference type="Pfam" id="PF00653">
    <property type="entry name" value="BIR"/>
    <property type="match status" value="3"/>
</dbReference>
<keyword evidence="15" id="KW-0833">Ubl conjugation pathway</keyword>
<dbReference type="SMART" id="SM00238">
    <property type="entry name" value="BIR"/>
    <property type="match status" value="3"/>
</dbReference>
<dbReference type="Gene3D" id="1.10.1170.10">
    <property type="entry name" value="Inhibitor Of Apoptosis Protein (2mihbC-IAP-1), Chain A"/>
    <property type="match status" value="3"/>
</dbReference>
<dbReference type="GO" id="GO:0005737">
    <property type="term" value="C:cytoplasm"/>
    <property type="evidence" value="ECO:0007669"/>
    <property type="project" value="UniProtKB-SubCell"/>
</dbReference>
<evidence type="ECO:0000256" key="22">
    <source>
        <dbReference type="ARBA" id="ARBA00044224"/>
    </source>
</evidence>
<dbReference type="InterPro" id="IPR048875">
    <property type="entry name" value="BIRC2-3-like_UBA"/>
</dbReference>
<dbReference type="Proteomes" id="UP000472268">
    <property type="component" value="Unplaced"/>
</dbReference>
<evidence type="ECO:0000256" key="1">
    <source>
        <dbReference type="ARBA" id="ARBA00000900"/>
    </source>
</evidence>
<dbReference type="PANTHER" id="PTHR10044">
    <property type="entry name" value="INHIBITOR OF APOPTOSIS"/>
    <property type="match status" value="1"/>
</dbReference>
<keyword evidence="16" id="KW-0702">S-nitrosylation</keyword>
<keyword evidence="7" id="KW-1017">Isopeptide bond</keyword>
<evidence type="ECO:0000256" key="14">
    <source>
        <dbReference type="ARBA" id="ARBA00022771"/>
    </source>
</evidence>
<dbReference type="EC" id="2.3.2.27" evidence="5"/>
<evidence type="ECO:0000313" key="29">
    <source>
        <dbReference type="Proteomes" id="UP000472268"/>
    </source>
</evidence>
<dbReference type="InterPro" id="IPR013083">
    <property type="entry name" value="Znf_RING/FYVE/PHD"/>
</dbReference>